<evidence type="ECO:0000256" key="3">
    <source>
        <dbReference type="ARBA" id="ARBA00017876"/>
    </source>
</evidence>
<dbReference type="Proteomes" id="UP001354971">
    <property type="component" value="Unassembled WGS sequence"/>
</dbReference>
<evidence type="ECO:0000256" key="5">
    <source>
        <dbReference type="ARBA" id="ARBA00022475"/>
    </source>
</evidence>
<comment type="function">
    <text evidence="11 12">Involved in protein export. Participates in an early event of protein translocation.</text>
</comment>
<evidence type="ECO:0000256" key="1">
    <source>
        <dbReference type="ARBA" id="ARBA00004651"/>
    </source>
</evidence>
<feature type="transmembrane region" description="Helical" evidence="12">
    <location>
        <begin position="55"/>
        <end position="74"/>
    </location>
</feature>
<accession>A0ABU7LLV9</accession>
<evidence type="ECO:0000256" key="8">
    <source>
        <dbReference type="ARBA" id="ARBA00022989"/>
    </source>
</evidence>
<proteinExistence type="inferred from homology"/>
<gene>
    <name evidence="13" type="primary">secG</name>
    <name evidence="13" type="ORF">V0U79_00935</name>
</gene>
<keyword evidence="5 12" id="KW-1003">Cell membrane</keyword>
<keyword evidence="10 12" id="KW-0472">Membrane</keyword>
<dbReference type="InterPro" id="IPR004692">
    <property type="entry name" value="SecG"/>
</dbReference>
<evidence type="ECO:0000256" key="4">
    <source>
        <dbReference type="ARBA" id="ARBA00022448"/>
    </source>
</evidence>
<dbReference type="Pfam" id="PF03840">
    <property type="entry name" value="SecG"/>
    <property type="match status" value="1"/>
</dbReference>
<dbReference type="NCBIfam" id="TIGR00810">
    <property type="entry name" value="secG"/>
    <property type="match status" value="1"/>
</dbReference>
<protein>
    <recommendedName>
        <fullName evidence="3 12">Protein-export membrane protein SecG</fullName>
    </recommendedName>
</protein>
<evidence type="ECO:0000256" key="6">
    <source>
        <dbReference type="ARBA" id="ARBA00022692"/>
    </source>
</evidence>
<keyword evidence="7 12" id="KW-0653">Protein transport</keyword>
<keyword evidence="9 12" id="KW-0811">Translocation</keyword>
<evidence type="ECO:0000313" key="13">
    <source>
        <dbReference type="EMBL" id="MEE2524915.1"/>
    </source>
</evidence>
<dbReference type="PANTHER" id="PTHR34182">
    <property type="entry name" value="PROTEIN-EXPORT MEMBRANE PROTEIN SECG"/>
    <property type="match status" value="1"/>
</dbReference>
<comment type="subcellular location">
    <subcellularLocation>
        <location evidence="1 12">Cell membrane</location>
        <topology evidence="1 12">Multi-pass membrane protein</topology>
    </subcellularLocation>
</comment>
<evidence type="ECO:0000256" key="12">
    <source>
        <dbReference type="RuleBase" id="RU365087"/>
    </source>
</evidence>
<comment type="similarity">
    <text evidence="2 12">Belongs to the SecG family.</text>
</comment>
<comment type="caution">
    <text evidence="12">Lacks conserved residue(s) required for the propagation of feature annotation.</text>
</comment>
<evidence type="ECO:0000256" key="11">
    <source>
        <dbReference type="ARBA" id="ARBA00025182"/>
    </source>
</evidence>
<name>A0ABU7LLV9_9PROT</name>
<dbReference type="PANTHER" id="PTHR34182:SF1">
    <property type="entry name" value="PROTEIN-EXPORT MEMBRANE PROTEIN SECG"/>
    <property type="match status" value="1"/>
</dbReference>
<comment type="caution">
    <text evidence="13">The sequence shown here is derived from an EMBL/GenBank/DDBJ whole genome shotgun (WGS) entry which is preliminary data.</text>
</comment>
<keyword evidence="4 12" id="KW-0813">Transport</keyword>
<dbReference type="EMBL" id="JAZDRP010000001">
    <property type="protein sequence ID" value="MEE2524915.1"/>
    <property type="molecule type" value="Genomic_DNA"/>
</dbReference>
<keyword evidence="6 12" id="KW-0812">Transmembrane</keyword>
<dbReference type="PRINTS" id="PR01651">
    <property type="entry name" value="SECGEXPORT"/>
</dbReference>
<keyword evidence="14" id="KW-1185">Reference proteome</keyword>
<evidence type="ECO:0000256" key="10">
    <source>
        <dbReference type="ARBA" id="ARBA00023136"/>
    </source>
</evidence>
<dbReference type="RefSeq" id="WP_330197580.1">
    <property type="nucleotide sequence ID" value="NZ_JAZDRP010000001.1"/>
</dbReference>
<reference evidence="13 14" key="1">
    <citation type="submission" date="2024-01" db="EMBL/GenBank/DDBJ databases">
        <title>Hyphobacterium bacterium isolated from marine sediment.</title>
        <authorList>
            <person name="Zhao S."/>
        </authorList>
    </citation>
    <scope>NUCLEOTIDE SEQUENCE [LARGE SCALE GENOMIC DNA]</scope>
    <source>
        <strain evidence="14">HN65</strain>
    </source>
</reference>
<keyword evidence="8 12" id="KW-1133">Transmembrane helix</keyword>
<evidence type="ECO:0000256" key="2">
    <source>
        <dbReference type="ARBA" id="ARBA00008445"/>
    </source>
</evidence>
<evidence type="ECO:0000256" key="7">
    <source>
        <dbReference type="ARBA" id="ARBA00022927"/>
    </source>
</evidence>
<evidence type="ECO:0000313" key="14">
    <source>
        <dbReference type="Proteomes" id="UP001354971"/>
    </source>
</evidence>
<sequence>MMTVLLIVHLLVSAGLVGVVLMQRSDGGALGIGGGGAGGMMSSRGAANILTRTTTILGAAFFANSILLAIVAGVDAQGQSVFDNIEDEAPVMDLTLDGEEEDTPSLPDDE</sequence>
<organism evidence="13 14">
    <name type="scientific">Hyphobacterium lacteum</name>
    <dbReference type="NCBI Taxonomy" id="3116575"/>
    <lineage>
        <taxon>Bacteria</taxon>
        <taxon>Pseudomonadati</taxon>
        <taxon>Pseudomonadota</taxon>
        <taxon>Alphaproteobacteria</taxon>
        <taxon>Maricaulales</taxon>
        <taxon>Maricaulaceae</taxon>
        <taxon>Hyphobacterium</taxon>
    </lineage>
</organism>
<evidence type="ECO:0000256" key="9">
    <source>
        <dbReference type="ARBA" id="ARBA00023010"/>
    </source>
</evidence>